<dbReference type="Proteomes" id="UP000320762">
    <property type="component" value="Unassembled WGS sequence"/>
</dbReference>
<sequence length="466" mass="52395">MYLSLDRLPVDILILMLGSIHPKDIVSLRKTCKAMLAITKIRTIWLTVVRRLCATNAVYIPLSELEKMSMDELEHNATAHSRFARLLRNSALDQAPPLIQNHFHVWDLGRHAYDAFHASPVCSEHLSRLLDSSPDEFCNVDIDLCPISPAQPCDRIIFVISATFTADTTRRLHAMELQFPHNEAGLPIRLRRLATIRVAFFIEVTAMSNTCISLNAFDEAGMSGILVWDYRNDTIATWRVPTRDHIFSLFLSGSLAVFYYGPGHEMAIYRMPPFAPAPEGPITFANIPFPELRARTAPSIPTTHLPQTVAVNLWIDRCPWLCDTAQKPIFDMFTDDRLYRLTMPRMEPDTSGDNTSGTCPVILSSIPFEKGFDWAMGHAPSHSDYGDNAYWLYTTQPRMLTCTMYRVTEGAPGPIHVDLLPCRANVALHDICPASGRICLTVNANQASNEGCEVHVWDFLVPDRAL</sequence>
<proteinExistence type="predicted"/>
<reference evidence="2 3" key="1">
    <citation type="journal article" date="2019" name="New Phytol.">
        <title>Comparative genomics reveals unique wood-decay strategies and fruiting body development in the Schizophyllaceae.</title>
        <authorList>
            <person name="Almasi E."/>
            <person name="Sahu N."/>
            <person name="Krizsan K."/>
            <person name="Balint B."/>
            <person name="Kovacs G.M."/>
            <person name="Kiss B."/>
            <person name="Cseklye J."/>
            <person name="Drula E."/>
            <person name="Henrissat B."/>
            <person name="Nagy I."/>
            <person name="Chovatia M."/>
            <person name="Adam C."/>
            <person name="LaButti K."/>
            <person name="Lipzen A."/>
            <person name="Riley R."/>
            <person name="Grigoriev I.V."/>
            <person name="Nagy L.G."/>
        </authorList>
    </citation>
    <scope>NUCLEOTIDE SEQUENCE [LARGE SCALE GENOMIC DNA]</scope>
    <source>
        <strain evidence="2 3">NL-1724</strain>
    </source>
</reference>
<dbReference type="PROSITE" id="PS50181">
    <property type="entry name" value="FBOX"/>
    <property type="match status" value="1"/>
</dbReference>
<dbReference type="InterPro" id="IPR001810">
    <property type="entry name" value="F-box_dom"/>
</dbReference>
<dbReference type="CDD" id="cd09917">
    <property type="entry name" value="F-box_SF"/>
    <property type="match status" value="1"/>
</dbReference>
<feature type="domain" description="F-box" evidence="1">
    <location>
        <begin position="2"/>
        <end position="48"/>
    </location>
</feature>
<dbReference type="SUPFAM" id="SSF81383">
    <property type="entry name" value="F-box domain"/>
    <property type="match status" value="1"/>
</dbReference>
<gene>
    <name evidence="2" type="ORF">BD626DRAFT_477611</name>
</gene>
<evidence type="ECO:0000313" key="3">
    <source>
        <dbReference type="Proteomes" id="UP000320762"/>
    </source>
</evidence>
<comment type="caution">
    <text evidence="2">The sequence shown here is derived from an EMBL/GenBank/DDBJ whole genome shotgun (WGS) entry which is preliminary data.</text>
</comment>
<evidence type="ECO:0000313" key="2">
    <source>
        <dbReference type="EMBL" id="TRM70484.1"/>
    </source>
</evidence>
<organism evidence="2 3">
    <name type="scientific">Schizophyllum amplum</name>
    <dbReference type="NCBI Taxonomy" id="97359"/>
    <lineage>
        <taxon>Eukaryota</taxon>
        <taxon>Fungi</taxon>
        <taxon>Dikarya</taxon>
        <taxon>Basidiomycota</taxon>
        <taxon>Agaricomycotina</taxon>
        <taxon>Agaricomycetes</taxon>
        <taxon>Agaricomycetidae</taxon>
        <taxon>Agaricales</taxon>
        <taxon>Schizophyllaceae</taxon>
        <taxon>Schizophyllum</taxon>
    </lineage>
</organism>
<evidence type="ECO:0000259" key="1">
    <source>
        <dbReference type="PROSITE" id="PS50181"/>
    </source>
</evidence>
<accession>A0A550D0C1</accession>
<dbReference type="AlphaFoldDB" id="A0A550D0C1"/>
<dbReference type="InterPro" id="IPR036047">
    <property type="entry name" value="F-box-like_dom_sf"/>
</dbReference>
<protein>
    <recommendedName>
        <fullName evidence="1">F-box domain-containing protein</fullName>
    </recommendedName>
</protein>
<keyword evidence="3" id="KW-1185">Reference proteome</keyword>
<name>A0A550D0C1_9AGAR</name>
<dbReference type="OrthoDB" id="2688364at2759"/>
<dbReference type="EMBL" id="VDMD01000001">
    <property type="protein sequence ID" value="TRM70484.1"/>
    <property type="molecule type" value="Genomic_DNA"/>
</dbReference>